<proteinExistence type="predicted"/>
<dbReference type="Proteomes" id="UP000000763">
    <property type="component" value="Chromosome 2"/>
</dbReference>
<accession>Q6K4R4</accession>
<evidence type="ECO:0000313" key="2">
    <source>
        <dbReference type="Proteomes" id="UP000000763"/>
    </source>
</evidence>
<name>Q6K4R4_ORYSJ</name>
<sequence>MREERISSSVHCHVHSSFPFFFLTEEEEAHTRSSLLCGRLILRLQTPPPLSPPPLLSRMGIRLLLHHNQQTIHSFIV</sequence>
<dbReference type="AlphaFoldDB" id="Q6K4R4"/>
<reference evidence="2" key="2">
    <citation type="journal article" date="2008" name="Nucleic Acids Res.">
        <title>The rice annotation project database (RAP-DB): 2008 update.</title>
        <authorList>
            <consortium name="The rice annotation project (RAP)"/>
        </authorList>
    </citation>
    <scope>GENOME REANNOTATION</scope>
    <source>
        <strain evidence="2">cv. Nipponbare</strain>
    </source>
</reference>
<reference evidence="2" key="1">
    <citation type="journal article" date="2005" name="Nature">
        <title>The map-based sequence of the rice genome.</title>
        <authorList>
            <consortium name="International rice genome sequencing project (IRGSP)"/>
            <person name="Matsumoto T."/>
            <person name="Wu J."/>
            <person name="Kanamori H."/>
            <person name="Katayose Y."/>
            <person name="Fujisawa M."/>
            <person name="Namiki N."/>
            <person name="Mizuno H."/>
            <person name="Yamamoto K."/>
            <person name="Antonio B.A."/>
            <person name="Baba T."/>
            <person name="Sakata K."/>
            <person name="Nagamura Y."/>
            <person name="Aoki H."/>
            <person name="Arikawa K."/>
            <person name="Arita K."/>
            <person name="Bito T."/>
            <person name="Chiden Y."/>
            <person name="Fujitsuka N."/>
            <person name="Fukunaka R."/>
            <person name="Hamada M."/>
            <person name="Harada C."/>
            <person name="Hayashi A."/>
            <person name="Hijishita S."/>
            <person name="Honda M."/>
            <person name="Hosokawa S."/>
            <person name="Ichikawa Y."/>
            <person name="Idonuma A."/>
            <person name="Iijima M."/>
            <person name="Ikeda M."/>
            <person name="Ikeno M."/>
            <person name="Ito K."/>
            <person name="Ito S."/>
            <person name="Ito T."/>
            <person name="Ito Y."/>
            <person name="Ito Y."/>
            <person name="Iwabuchi A."/>
            <person name="Kamiya K."/>
            <person name="Karasawa W."/>
            <person name="Kurita K."/>
            <person name="Katagiri S."/>
            <person name="Kikuta A."/>
            <person name="Kobayashi H."/>
            <person name="Kobayashi N."/>
            <person name="Machita K."/>
            <person name="Maehara T."/>
            <person name="Masukawa M."/>
            <person name="Mizubayashi T."/>
            <person name="Mukai Y."/>
            <person name="Nagasaki H."/>
            <person name="Nagata Y."/>
            <person name="Naito S."/>
            <person name="Nakashima M."/>
            <person name="Nakama Y."/>
            <person name="Nakamichi Y."/>
            <person name="Nakamura M."/>
            <person name="Meguro A."/>
            <person name="Negishi M."/>
            <person name="Ohta I."/>
            <person name="Ohta T."/>
            <person name="Okamoto M."/>
            <person name="Ono N."/>
            <person name="Saji S."/>
            <person name="Sakaguchi M."/>
            <person name="Sakai K."/>
            <person name="Shibata M."/>
            <person name="Shimokawa T."/>
            <person name="Song J."/>
            <person name="Takazaki Y."/>
            <person name="Terasawa K."/>
            <person name="Tsugane M."/>
            <person name="Tsuji K."/>
            <person name="Ueda S."/>
            <person name="Waki K."/>
            <person name="Yamagata H."/>
            <person name="Yamamoto M."/>
            <person name="Yamamoto S."/>
            <person name="Yamane H."/>
            <person name="Yoshiki S."/>
            <person name="Yoshihara R."/>
            <person name="Yukawa K."/>
            <person name="Zhong H."/>
            <person name="Yano M."/>
            <person name="Yuan Q."/>
            <person name="Ouyang S."/>
            <person name="Liu J."/>
            <person name="Jones K.M."/>
            <person name="Gansberger K."/>
            <person name="Moffat K."/>
            <person name="Hill J."/>
            <person name="Bera J."/>
            <person name="Fadrosh D."/>
            <person name="Jin S."/>
            <person name="Johri S."/>
            <person name="Kim M."/>
            <person name="Overton L."/>
            <person name="Reardon M."/>
            <person name="Tsitrin T."/>
            <person name="Vuong H."/>
            <person name="Weaver B."/>
            <person name="Ciecko A."/>
            <person name="Tallon L."/>
            <person name="Jackson J."/>
            <person name="Pai G."/>
            <person name="Aken S.V."/>
            <person name="Utterback T."/>
            <person name="Reidmuller S."/>
            <person name="Feldblyum T."/>
            <person name="Hsiao J."/>
            <person name="Zismann V."/>
            <person name="Iobst S."/>
            <person name="de Vazeille A.R."/>
            <person name="Buell C.R."/>
            <person name="Ying K."/>
            <person name="Li Y."/>
            <person name="Lu T."/>
            <person name="Huang Y."/>
            <person name="Zhao Q."/>
            <person name="Feng Q."/>
            <person name="Zhang L."/>
            <person name="Zhu J."/>
            <person name="Weng Q."/>
            <person name="Mu J."/>
            <person name="Lu Y."/>
            <person name="Fan D."/>
            <person name="Liu Y."/>
            <person name="Guan J."/>
            <person name="Zhang Y."/>
            <person name="Yu S."/>
            <person name="Liu X."/>
            <person name="Zhang Y."/>
            <person name="Hong G."/>
            <person name="Han B."/>
            <person name="Choisne N."/>
            <person name="Demange N."/>
            <person name="Orjeda G."/>
            <person name="Samain S."/>
            <person name="Cattolico L."/>
            <person name="Pelletier E."/>
            <person name="Couloux A."/>
            <person name="Segurens B."/>
            <person name="Wincker P."/>
            <person name="D'Hont A."/>
            <person name="Scarpelli C."/>
            <person name="Weissenbach J."/>
            <person name="Salanoubat M."/>
            <person name="Quetier F."/>
            <person name="Yu Y."/>
            <person name="Kim H.R."/>
            <person name="Rambo T."/>
            <person name="Currie J."/>
            <person name="Collura K."/>
            <person name="Luo M."/>
            <person name="Yang T."/>
            <person name="Ammiraju J.S.S."/>
            <person name="Engler F."/>
            <person name="Soderlund C."/>
            <person name="Wing R.A."/>
            <person name="Palmer L.E."/>
            <person name="de la Bastide M."/>
            <person name="Spiegel L."/>
            <person name="Nascimento L."/>
            <person name="Zutavern T."/>
            <person name="O'Shaughnessy A."/>
            <person name="Dike S."/>
            <person name="Dedhia N."/>
            <person name="Preston R."/>
            <person name="Balija V."/>
            <person name="McCombie W.R."/>
            <person name="Chow T."/>
            <person name="Chen H."/>
            <person name="Chung M."/>
            <person name="Chen C."/>
            <person name="Shaw J."/>
            <person name="Wu H."/>
            <person name="Hsiao K."/>
            <person name="Chao Y."/>
            <person name="Chu M."/>
            <person name="Cheng C."/>
            <person name="Hour A."/>
            <person name="Lee P."/>
            <person name="Lin S."/>
            <person name="Lin Y."/>
            <person name="Liou J."/>
            <person name="Liu S."/>
            <person name="Hsing Y."/>
            <person name="Raghuvanshi S."/>
            <person name="Mohanty A."/>
            <person name="Bharti A.K."/>
            <person name="Gaur A."/>
            <person name="Gupta V."/>
            <person name="Kumar D."/>
            <person name="Ravi V."/>
            <person name="Vij S."/>
            <person name="Kapur A."/>
            <person name="Khurana P."/>
            <person name="Khurana P."/>
            <person name="Khurana J.P."/>
            <person name="Tyagi A.K."/>
            <person name="Gaikwad K."/>
            <person name="Singh A."/>
            <person name="Dalal V."/>
            <person name="Srivastava S."/>
            <person name="Dixit A."/>
            <person name="Pal A.K."/>
            <person name="Ghazi I.A."/>
            <person name="Yadav M."/>
            <person name="Pandit A."/>
            <person name="Bhargava A."/>
            <person name="Sureshbabu K."/>
            <person name="Batra K."/>
            <person name="Sharma T.R."/>
            <person name="Mohapatra T."/>
            <person name="Singh N.K."/>
            <person name="Messing J."/>
            <person name="Nelson A.B."/>
            <person name="Fuks G."/>
            <person name="Kavchok S."/>
            <person name="Keizer G."/>
            <person name="Linton E."/>
            <person name="Llaca V."/>
            <person name="Song R."/>
            <person name="Tanyolac B."/>
            <person name="Young S."/>
            <person name="Ho-Il K."/>
            <person name="Hahn J.H."/>
            <person name="Sangsakoo G."/>
            <person name="Vanavichit A."/>
            <person name="de Mattos Luiz.A.T."/>
            <person name="Zimmer P.D."/>
            <person name="Malone G."/>
            <person name="Dellagostin O."/>
            <person name="de Oliveira A.C."/>
            <person name="Bevan M."/>
            <person name="Bancroft I."/>
            <person name="Minx P."/>
            <person name="Cordum H."/>
            <person name="Wilson R."/>
            <person name="Cheng Z."/>
            <person name="Jin W."/>
            <person name="Jiang J."/>
            <person name="Leong S.A."/>
            <person name="Iwama H."/>
            <person name="Gojobori T."/>
            <person name="Itoh T."/>
            <person name="Niimura Y."/>
            <person name="Fujii Y."/>
            <person name="Habara T."/>
            <person name="Sakai H."/>
            <person name="Sato Y."/>
            <person name="Wilson G."/>
            <person name="Kumar K."/>
            <person name="McCouch S."/>
            <person name="Juretic N."/>
            <person name="Hoen D."/>
            <person name="Wright S."/>
            <person name="Bruskiewich R."/>
            <person name="Bureau T."/>
            <person name="Miyao A."/>
            <person name="Hirochika H."/>
            <person name="Nishikawa T."/>
            <person name="Kadowaki K."/>
            <person name="Sugiura M."/>
            <person name="Burr B."/>
            <person name="Sasaki T."/>
        </authorList>
    </citation>
    <scope>NUCLEOTIDE SEQUENCE [LARGE SCALE GENOMIC DNA]</scope>
    <source>
        <strain evidence="2">cv. Nipponbare</strain>
    </source>
</reference>
<evidence type="ECO:0000313" key="1">
    <source>
        <dbReference type="EMBL" id="BAD23359.1"/>
    </source>
</evidence>
<gene>
    <name evidence="1" type="primary">OSJNBa0030M21.16</name>
</gene>
<dbReference type="EMBL" id="AP005534">
    <property type="protein sequence ID" value="BAD23359.1"/>
    <property type="molecule type" value="Genomic_DNA"/>
</dbReference>
<organism evidence="1 2">
    <name type="scientific">Oryza sativa subsp. japonica</name>
    <name type="common">Rice</name>
    <dbReference type="NCBI Taxonomy" id="39947"/>
    <lineage>
        <taxon>Eukaryota</taxon>
        <taxon>Viridiplantae</taxon>
        <taxon>Streptophyta</taxon>
        <taxon>Embryophyta</taxon>
        <taxon>Tracheophyta</taxon>
        <taxon>Spermatophyta</taxon>
        <taxon>Magnoliopsida</taxon>
        <taxon>Liliopsida</taxon>
        <taxon>Poales</taxon>
        <taxon>Poaceae</taxon>
        <taxon>BOP clade</taxon>
        <taxon>Oryzoideae</taxon>
        <taxon>Oryzeae</taxon>
        <taxon>Oryzinae</taxon>
        <taxon>Oryza</taxon>
        <taxon>Oryza sativa</taxon>
    </lineage>
</organism>
<protein>
    <submittedName>
        <fullName evidence="1">Uncharacterized protein</fullName>
    </submittedName>
</protein>